<proteinExistence type="predicted"/>
<feature type="region of interest" description="Disordered" evidence="1">
    <location>
        <begin position="1"/>
        <end position="20"/>
    </location>
</feature>
<gene>
    <name evidence="2" type="ORF">PVK06_002623</name>
</gene>
<organism evidence="2 3">
    <name type="scientific">Gossypium arboreum</name>
    <name type="common">Tree cotton</name>
    <name type="synonym">Gossypium nanking</name>
    <dbReference type="NCBI Taxonomy" id="29729"/>
    <lineage>
        <taxon>Eukaryota</taxon>
        <taxon>Viridiplantae</taxon>
        <taxon>Streptophyta</taxon>
        <taxon>Embryophyta</taxon>
        <taxon>Tracheophyta</taxon>
        <taxon>Spermatophyta</taxon>
        <taxon>Magnoliopsida</taxon>
        <taxon>eudicotyledons</taxon>
        <taxon>Gunneridae</taxon>
        <taxon>Pentapetalae</taxon>
        <taxon>rosids</taxon>
        <taxon>malvids</taxon>
        <taxon>Malvales</taxon>
        <taxon>Malvaceae</taxon>
        <taxon>Malvoideae</taxon>
        <taxon>Gossypium</taxon>
    </lineage>
</organism>
<accession>A0ABR0R435</accession>
<evidence type="ECO:0000313" key="3">
    <source>
        <dbReference type="Proteomes" id="UP001358586"/>
    </source>
</evidence>
<name>A0ABR0R435_GOSAR</name>
<sequence length="87" mass="10374">MNIAKQKHQKPSRLKPLRGRKKRFSKVQNLVATLFPGNFGHEKINTHYWDSKLGNRSLMQRDLQKKRKGEWSYSLEKGTEYRTMEDP</sequence>
<evidence type="ECO:0000313" key="2">
    <source>
        <dbReference type="EMBL" id="KAK5846340.1"/>
    </source>
</evidence>
<keyword evidence="3" id="KW-1185">Reference proteome</keyword>
<comment type="caution">
    <text evidence="2">The sequence shown here is derived from an EMBL/GenBank/DDBJ whole genome shotgun (WGS) entry which is preliminary data.</text>
</comment>
<reference evidence="2 3" key="1">
    <citation type="submission" date="2023-03" db="EMBL/GenBank/DDBJ databases">
        <title>WGS of Gossypium arboreum.</title>
        <authorList>
            <person name="Yu D."/>
        </authorList>
    </citation>
    <scope>NUCLEOTIDE SEQUENCE [LARGE SCALE GENOMIC DNA]</scope>
    <source>
        <tissue evidence="2">Leaf</tissue>
    </source>
</reference>
<dbReference type="EMBL" id="JARKNE010000001">
    <property type="protein sequence ID" value="KAK5846340.1"/>
    <property type="molecule type" value="Genomic_DNA"/>
</dbReference>
<protein>
    <submittedName>
        <fullName evidence="2">Uncharacterized protein</fullName>
    </submittedName>
</protein>
<dbReference type="Proteomes" id="UP001358586">
    <property type="component" value="Chromosome 1"/>
</dbReference>
<evidence type="ECO:0000256" key="1">
    <source>
        <dbReference type="SAM" id="MobiDB-lite"/>
    </source>
</evidence>